<dbReference type="Proteomes" id="UP000219813">
    <property type="component" value="Chromosome 8"/>
</dbReference>
<dbReference type="Pfam" id="PF26188">
    <property type="entry name" value="RESC6"/>
    <property type="match status" value="1"/>
</dbReference>
<accession>A0A1D3PAP4</accession>
<name>A0A1D3PAP4_PLAMA</name>
<feature type="region of interest" description="Disordered" evidence="1">
    <location>
        <begin position="273"/>
        <end position="370"/>
    </location>
</feature>
<feature type="compositionally biased region" description="Low complexity" evidence="1">
    <location>
        <begin position="286"/>
        <end position="330"/>
    </location>
</feature>
<feature type="domain" description="RNA-editing substrate-binding complex 6 protein" evidence="2">
    <location>
        <begin position="81"/>
        <end position="255"/>
    </location>
</feature>
<evidence type="ECO:0000256" key="1">
    <source>
        <dbReference type="SAM" id="MobiDB-lite"/>
    </source>
</evidence>
<dbReference type="EMBL" id="LT594629">
    <property type="protein sequence ID" value="SCN12134.1"/>
    <property type="molecule type" value="Genomic_DNA"/>
</dbReference>
<sequence>MLSKTRFRINEKWKRCYSSVAERISKEDDSIINYKMVLGLKRIDIFNLSSLCRDFHNIFRIDKYQLLKYANDILPYVKYLRTSEIVMILHHYTFINYNNHQFYNTLWTQIINKLHDMDCKELALIIYSMGKIKYMNKEMILFFEKEIKKWASKLTGRDCSLILKGMKNLNYDNEQIFSLIYERILNITDQLNLLDICIILNTHSKCKNINIRVFEILLNKSLTFYSSFNEQCIGSILWSISNANIKAEKYFALLSLRLRLLMHKKLLREGHIRGQEDTTGAHGKSDNSISRVSSDNSISSGSRVSSDNSISSGSRVSSDNSISSGSRVSSPNCTHNEDSDSYDNSSLTVSSQKGNTEKSESGMYYGNNKNNLRDKIVSSDKAKCTDINNVNSGTVSSGHASRSTCEEYVKDEMLEDNLSEDTNILCDNTEDTNNLNFQINPNSRCKYENVIPSIIYSYGKQRTYMKHHINFDKSLYNYIMNSYNIEEGINNAPLDTLYIYDISRKILKNNNIFNNNANEKNKKNNKIVKYHTKKNYYKDIIYIINNYLIFFLNKVHYNDLKNVLYGIAKIEMSINKKLYHNIFELVIIYVKQNMYKSYELINLSRSLSLLPHVKEDVWKCVLDYYKNNFLSNTSVKNNSYLFYIVSFVKKLQNNSNFHLYLIEHINKKAPTISKDDVIHIIRGLINLHYYHNDLVNNVSIFIEKNYQCFNLIDIVYILKYFTSMKFRHVNIFSLFALTVQKNNITCNYSIISTIASFYLQMDIFPKAIEDVLLQEKKNSERNFKTEEIYCDEE</sequence>
<dbReference type="AlphaFoldDB" id="A0A1D3PAP4"/>
<evidence type="ECO:0000259" key="2">
    <source>
        <dbReference type="Pfam" id="PF26188"/>
    </source>
</evidence>
<feature type="compositionally biased region" description="Polar residues" evidence="1">
    <location>
        <begin position="342"/>
        <end position="354"/>
    </location>
</feature>
<dbReference type="RefSeq" id="XP_028861105.1">
    <property type="nucleotide sequence ID" value="XM_029004414.1"/>
</dbReference>
<dbReference type="VEuPathDB" id="PlasmoDB:PmUG01_08025900"/>
<protein>
    <recommendedName>
        <fullName evidence="2">RNA-editing substrate-binding complex 6 protein domain-containing protein</fullName>
    </recommendedName>
</protein>
<evidence type="ECO:0000313" key="3">
    <source>
        <dbReference type="EMBL" id="SCN12134.1"/>
    </source>
</evidence>
<dbReference type="InterPro" id="IPR058917">
    <property type="entry name" value="RESC6_dom"/>
</dbReference>
<proteinExistence type="predicted"/>
<organism evidence="3 4">
    <name type="scientific">Plasmodium malariae</name>
    <dbReference type="NCBI Taxonomy" id="5858"/>
    <lineage>
        <taxon>Eukaryota</taxon>
        <taxon>Sar</taxon>
        <taxon>Alveolata</taxon>
        <taxon>Apicomplexa</taxon>
        <taxon>Aconoidasida</taxon>
        <taxon>Haemosporida</taxon>
        <taxon>Plasmodiidae</taxon>
        <taxon>Plasmodium</taxon>
        <taxon>Plasmodium (Plasmodium)</taxon>
    </lineage>
</organism>
<gene>
    <name evidence="3" type="primary">PmUG01_08025900</name>
    <name evidence="3" type="ORF">PMUG01_08025900</name>
</gene>
<dbReference type="GeneID" id="39868241"/>
<keyword evidence="4" id="KW-1185">Reference proteome</keyword>
<dbReference type="KEGG" id="pmal:PMUG01_08025900"/>
<dbReference type="OrthoDB" id="507927at2759"/>
<evidence type="ECO:0000313" key="4">
    <source>
        <dbReference type="Proteomes" id="UP000219813"/>
    </source>
</evidence>
<dbReference type="OMA" id="MILHHYA"/>
<reference evidence="3 4" key="1">
    <citation type="submission" date="2016-06" db="EMBL/GenBank/DDBJ databases">
        <authorList>
            <consortium name="Pathogen Informatics"/>
        </authorList>
    </citation>
    <scope>NUCLEOTIDE SEQUENCE [LARGE SCALE GENOMIC DNA]</scope>
</reference>